<dbReference type="InterPro" id="IPR038162">
    <property type="entry name" value="SoxY_sf"/>
</dbReference>
<proteinExistence type="predicted"/>
<protein>
    <recommendedName>
        <fullName evidence="1">Ig-like SoxY domain-containing protein</fullName>
    </recommendedName>
</protein>
<dbReference type="InterPro" id="IPR032711">
    <property type="entry name" value="SoxY"/>
</dbReference>
<name>A0A382RGR6_9ZZZZ</name>
<organism evidence="2">
    <name type="scientific">marine metagenome</name>
    <dbReference type="NCBI Taxonomy" id="408172"/>
    <lineage>
        <taxon>unclassified sequences</taxon>
        <taxon>metagenomes</taxon>
        <taxon>ecological metagenomes</taxon>
    </lineage>
</organism>
<evidence type="ECO:0000313" key="2">
    <source>
        <dbReference type="EMBL" id="SVC96883.1"/>
    </source>
</evidence>
<evidence type="ECO:0000259" key="1">
    <source>
        <dbReference type="Pfam" id="PF13501"/>
    </source>
</evidence>
<feature type="domain" description="Ig-like SoxY" evidence="1">
    <location>
        <begin position="85"/>
        <end position="137"/>
    </location>
</feature>
<reference evidence="2" key="1">
    <citation type="submission" date="2018-05" db="EMBL/GenBank/DDBJ databases">
        <authorList>
            <person name="Lanie J.A."/>
            <person name="Ng W.-L."/>
            <person name="Kazmierczak K.M."/>
            <person name="Andrzejewski T.M."/>
            <person name="Davidsen T.M."/>
            <person name="Wayne K.J."/>
            <person name="Tettelin H."/>
            <person name="Glass J.I."/>
            <person name="Rusch D."/>
            <person name="Podicherti R."/>
            <person name="Tsui H.-C.T."/>
            <person name="Winkler M.E."/>
        </authorList>
    </citation>
    <scope>NUCLEOTIDE SEQUENCE</scope>
</reference>
<feature type="non-terminal residue" evidence="2">
    <location>
        <position position="137"/>
    </location>
</feature>
<dbReference type="EMBL" id="UINC01121601">
    <property type="protein sequence ID" value="SVC96883.1"/>
    <property type="molecule type" value="Genomic_DNA"/>
</dbReference>
<gene>
    <name evidence="2" type="ORF">METZ01_LOCUS349737</name>
</gene>
<accession>A0A382RGR6</accession>
<dbReference type="AlphaFoldDB" id="A0A382RGR6"/>
<sequence>MLKRDYNLHRRLKTCTRREVLTFGTASATVLAVDGFAQANDFDYPGNPFRDRFQSFRQTFRVEPDREEAERIVRNIIRGRDPTPNLVILDAPDIAENGSAVPVTIHVKCAMTESDFPKIVHILALENPFPEIAKYKF</sequence>
<dbReference type="Gene3D" id="2.60.40.2470">
    <property type="entry name" value="SoxY domain"/>
    <property type="match status" value="1"/>
</dbReference>
<dbReference type="Pfam" id="PF13501">
    <property type="entry name" value="SoxY"/>
    <property type="match status" value="1"/>
</dbReference>